<name>A0AAV6KBU8_9ERIC</name>
<evidence type="ECO:0000313" key="9">
    <source>
        <dbReference type="Proteomes" id="UP000823749"/>
    </source>
</evidence>
<proteinExistence type="predicted"/>
<evidence type="ECO:0000256" key="6">
    <source>
        <dbReference type="SAM" id="Phobius"/>
    </source>
</evidence>
<evidence type="ECO:0000313" key="8">
    <source>
        <dbReference type="EMBL" id="KAG5549945.1"/>
    </source>
</evidence>
<dbReference type="PANTHER" id="PTHR31744">
    <property type="entry name" value="PROTEIN CUP-SHAPED COTYLEDON 2-RELATED"/>
    <property type="match status" value="1"/>
</dbReference>
<dbReference type="GO" id="GO:0006355">
    <property type="term" value="P:regulation of DNA-templated transcription"/>
    <property type="evidence" value="ECO:0007669"/>
    <property type="project" value="InterPro"/>
</dbReference>
<reference evidence="8" key="1">
    <citation type="submission" date="2020-08" db="EMBL/GenBank/DDBJ databases">
        <title>Plant Genome Project.</title>
        <authorList>
            <person name="Zhang R.-G."/>
        </authorList>
    </citation>
    <scope>NUCLEOTIDE SEQUENCE</scope>
    <source>
        <strain evidence="8">WSP0</strain>
        <tissue evidence="8">Leaf</tissue>
    </source>
</reference>
<accession>A0AAV6KBU8</accession>
<comment type="caution">
    <text evidence="8">The sequence shown here is derived from an EMBL/GenBank/DDBJ whole genome shotgun (WGS) entry which is preliminary data.</text>
</comment>
<protein>
    <recommendedName>
        <fullName evidence="7">NAC domain-containing protein</fullName>
    </recommendedName>
</protein>
<keyword evidence="6" id="KW-0812">Transmembrane</keyword>
<organism evidence="8 9">
    <name type="scientific">Rhododendron griersonianum</name>
    <dbReference type="NCBI Taxonomy" id="479676"/>
    <lineage>
        <taxon>Eukaryota</taxon>
        <taxon>Viridiplantae</taxon>
        <taxon>Streptophyta</taxon>
        <taxon>Embryophyta</taxon>
        <taxon>Tracheophyta</taxon>
        <taxon>Spermatophyta</taxon>
        <taxon>Magnoliopsida</taxon>
        <taxon>eudicotyledons</taxon>
        <taxon>Gunneridae</taxon>
        <taxon>Pentapetalae</taxon>
        <taxon>asterids</taxon>
        <taxon>Ericales</taxon>
        <taxon>Ericaceae</taxon>
        <taxon>Ericoideae</taxon>
        <taxon>Rhodoreae</taxon>
        <taxon>Rhododendron</taxon>
    </lineage>
</organism>
<comment type="subcellular location">
    <subcellularLocation>
        <location evidence="1">Nucleus</location>
    </subcellularLocation>
</comment>
<keyword evidence="3" id="KW-0238">DNA-binding</keyword>
<evidence type="ECO:0000256" key="3">
    <source>
        <dbReference type="ARBA" id="ARBA00023125"/>
    </source>
</evidence>
<evidence type="ECO:0000256" key="1">
    <source>
        <dbReference type="ARBA" id="ARBA00004123"/>
    </source>
</evidence>
<dbReference type="Gene3D" id="2.170.150.80">
    <property type="entry name" value="NAC domain"/>
    <property type="match status" value="1"/>
</dbReference>
<keyword evidence="2" id="KW-0805">Transcription regulation</keyword>
<keyword evidence="9" id="KW-1185">Reference proteome</keyword>
<feature type="transmembrane region" description="Helical" evidence="6">
    <location>
        <begin position="118"/>
        <end position="137"/>
    </location>
</feature>
<evidence type="ECO:0000256" key="2">
    <source>
        <dbReference type="ARBA" id="ARBA00023015"/>
    </source>
</evidence>
<dbReference type="GO" id="GO:0005634">
    <property type="term" value="C:nucleus"/>
    <property type="evidence" value="ECO:0007669"/>
    <property type="project" value="UniProtKB-SubCell"/>
</dbReference>
<dbReference type="InterPro" id="IPR003441">
    <property type="entry name" value="NAC-dom"/>
</dbReference>
<dbReference type="Proteomes" id="UP000823749">
    <property type="component" value="Chromosome 5"/>
</dbReference>
<keyword evidence="6" id="KW-1133">Transmembrane helix</keyword>
<evidence type="ECO:0000256" key="4">
    <source>
        <dbReference type="ARBA" id="ARBA00023163"/>
    </source>
</evidence>
<keyword evidence="4" id="KW-0804">Transcription</keyword>
<evidence type="ECO:0000256" key="5">
    <source>
        <dbReference type="ARBA" id="ARBA00023242"/>
    </source>
</evidence>
<keyword evidence="5" id="KW-0539">Nucleus</keyword>
<dbReference type="GO" id="GO:0003677">
    <property type="term" value="F:DNA binding"/>
    <property type="evidence" value="ECO:0007669"/>
    <property type="project" value="UniProtKB-KW"/>
</dbReference>
<dbReference type="PROSITE" id="PS51005">
    <property type="entry name" value="NAC"/>
    <property type="match status" value="1"/>
</dbReference>
<keyword evidence="6" id="KW-0472">Membrane</keyword>
<dbReference type="Pfam" id="PF02365">
    <property type="entry name" value="NAM"/>
    <property type="match status" value="1"/>
</dbReference>
<gene>
    <name evidence="8" type="ORF">RHGRI_015043</name>
</gene>
<dbReference type="PANTHER" id="PTHR31744:SF233">
    <property type="entry name" value="NAC DOMAIN-CONTAINING PROTEIN 72-LIKE"/>
    <property type="match status" value="1"/>
</dbReference>
<dbReference type="AlphaFoldDB" id="A0AAV6KBU8"/>
<dbReference type="EMBL" id="JACTNZ010000005">
    <property type="protein sequence ID" value="KAG5549945.1"/>
    <property type="molecule type" value="Genomic_DNA"/>
</dbReference>
<sequence>MQSTPASIIAEVDLYKFNPWELPSFCRKITKLEEWYFFTPRDRKYPNGVRPNRMAGPGYWKATGTDKPIVSSRDATILGVKKGLVFYIGRPPRGIKTDWSMHEYRMPQATMLNSRQKGLMRVCCFAGYVNLAWILFLQERMISRLYRFDLASKRRMLR</sequence>
<dbReference type="SUPFAM" id="SSF101941">
    <property type="entry name" value="NAC domain"/>
    <property type="match status" value="1"/>
</dbReference>
<feature type="domain" description="NAC" evidence="7">
    <location>
        <begin position="1"/>
        <end position="128"/>
    </location>
</feature>
<dbReference type="InterPro" id="IPR036093">
    <property type="entry name" value="NAC_dom_sf"/>
</dbReference>
<evidence type="ECO:0000259" key="7">
    <source>
        <dbReference type="PROSITE" id="PS51005"/>
    </source>
</evidence>